<accession>A0ABN3XQC4</accession>
<sequence length="495" mass="54890">MKQRVPVSVAVIGAGVSGLCMGLKLKAAGIEDFVIYEKADDIGGVWRDNTYPGLSCDVPSRTYSYSFAPNPQWSAYFSDGSEILQYLRTVAADHGLRPHLRTGTEVTKATFVGSRWILETSTGETREVDFLLCATGLLVQPTVPDLPGLDSFRGRLFHSARWDHSAPTAGQKIAVIGTGSTGVQLTCALTPQAQRLMLFQRTPQWVFPKPNKRISAVAKAAHRRWPVIARLTDPLWRLAFEKTVSQATVAPGWQRTLLTHGCRLVLRQIRSPDLRRRMTPDHPPLCKRLVVASGFHRAVQQPHVDVISTKIERITPHGIRTEDGHEHEADLIVLATGFRADAYMRPLHITGPDGHTLEQEWSRGPRGYRTVALPGFPNLFTLVGPNSPFSNEAVIRTAETQADYILKWLDLFTQGTISRTTPTREATDAFNTAVATALPATTFTGCTSWYQDQNGIPLVWPWPVREHRTLLSRIELADFHTLPGPHAAPTAQEQP</sequence>
<reference evidence="5 6" key="1">
    <citation type="journal article" date="2019" name="Int. J. Syst. Evol. Microbiol.">
        <title>The Global Catalogue of Microorganisms (GCM) 10K type strain sequencing project: providing services to taxonomists for standard genome sequencing and annotation.</title>
        <authorList>
            <consortium name="The Broad Institute Genomics Platform"/>
            <consortium name="The Broad Institute Genome Sequencing Center for Infectious Disease"/>
            <person name="Wu L."/>
            <person name="Ma J."/>
        </authorList>
    </citation>
    <scope>NUCLEOTIDE SEQUENCE [LARGE SCALE GENOMIC DNA]</scope>
    <source>
        <strain evidence="5 6">JCM 9088</strain>
    </source>
</reference>
<dbReference type="Pfam" id="PF00743">
    <property type="entry name" value="FMO-like"/>
    <property type="match status" value="1"/>
</dbReference>
<keyword evidence="6" id="KW-1185">Reference proteome</keyword>
<evidence type="ECO:0000256" key="2">
    <source>
        <dbReference type="ARBA" id="ARBA00022630"/>
    </source>
</evidence>
<keyword evidence="3" id="KW-0274">FAD</keyword>
<gene>
    <name evidence="5" type="ORF">GCM10010446_69120</name>
</gene>
<protein>
    <submittedName>
        <fullName evidence="5">NAD(P)/FAD-dependent oxidoreductase</fullName>
    </submittedName>
</protein>
<dbReference type="InterPro" id="IPR020946">
    <property type="entry name" value="Flavin_mOase-like"/>
</dbReference>
<dbReference type="EMBL" id="BAAAUD010000116">
    <property type="protein sequence ID" value="GAA2975101.1"/>
    <property type="molecule type" value="Genomic_DNA"/>
</dbReference>
<evidence type="ECO:0000256" key="1">
    <source>
        <dbReference type="ARBA" id="ARBA00010139"/>
    </source>
</evidence>
<dbReference type="InterPro" id="IPR036188">
    <property type="entry name" value="FAD/NAD-bd_sf"/>
</dbReference>
<dbReference type="RefSeq" id="WP_344501027.1">
    <property type="nucleotide sequence ID" value="NZ_BAAAUD010000116.1"/>
</dbReference>
<dbReference type="SUPFAM" id="SSF51905">
    <property type="entry name" value="FAD/NAD(P)-binding domain"/>
    <property type="match status" value="1"/>
</dbReference>
<dbReference type="InterPro" id="IPR051209">
    <property type="entry name" value="FAD-bind_Monooxygenase_sf"/>
</dbReference>
<proteinExistence type="inferred from homology"/>
<dbReference type="PANTHER" id="PTHR42877:SF4">
    <property type="entry name" value="FAD_NAD(P)-BINDING DOMAIN-CONTAINING PROTEIN-RELATED"/>
    <property type="match status" value="1"/>
</dbReference>
<evidence type="ECO:0000313" key="5">
    <source>
        <dbReference type="EMBL" id="GAA2975101.1"/>
    </source>
</evidence>
<comment type="similarity">
    <text evidence="1">Belongs to the FAD-binding monooxygenase family.</text>
</comment>
<evidence type="ECO:0000256" key="4">
    <source>
        <dbReference type="ARBA" id="ARBA00023002"/>
    </source>
</evidence>
<keyword evidence="2" id="KW-0285">Flavoprotein</keyword>
<dbReference type="PANTHER" id="PTHR42877">
    <property type="entry name" value="L-ORNITHINE N(5)-MONOOXYGENASE-RELATED"/>
    <property type="match status" value="1"/>
</dbReference>
<dbReference type="Proteomes" id="UP001500403">
    <property type="component" value="Unassembled WGS sequence"/>
</dbReference>
<name>A0ABN3XQC4_9ACTN</name>
<keyword evidence="4" id="KW-0560">Oxidoreductase</keyword>
<organism evidence="5 6">
    <name type="scientific">Streptomyces enissocaesilis</name>
    <dbReference type="NCBI Taxonomy" id="332589"/>
    <lineage>
        <taxon>Bacteria</taxon>
        <taxon>Bacillati</taxon>
        <taxon>Actinomycetota</taxon>
        <taxon>Actinomycetes</taxon>
        <taxon>Kitasatosporales</taxon>
        <taxon>Streptomycetaceae</taxon>
        <taxon>Streptomyces</taxon>
        <taxon>Streptomyces rochei group</taxon>
    </lineage>
</organism>
<dbReference type="Gene3D" id="3.50.50.60">
    <property type="entry name" value="FAD/NAD(P)-binding domain"/>
    <property type="match status" value="2"/>
</dbReference>
<evidence type="ECO:0000256" key="3">
    <source>
        <dbReference type="ARBA" id="ARBA00022827"/>
    </source>
</evidence>
<evidence type="ECO:0000313" key="6">
    <source>
        <dbReference type="Proteomes" id="UP001500403"/>
    </source>
</evidence>
<comment type="caution">
    <text evidence="5">The sequence shown here is derived from an EMBL/GenBank/DDBJ whole genome shotgun (WGS) entry which is preliminary data.</text>
</comment>